<dbReference type="KEGG" id="mcab:HXZ27_05335"/>
<proteinExistence type="predicted"/>
<reference evidence="4 5" key="1">
    <citation type="submission" date="2020-07" db="EMBL/GenBank/DDBJ databases">
        <title>A bifunctional nitrone conjugated secondary metabolite targeting the ribosome.</title>
        <authorList>
            <person name="Limbrick E.M."/>
            <person name="Graf M."/>
            <person name="Derewacz D.K."/>
            <person name="Nguyen F."/>
            <person name="Spraggins J.M."/>
            <person name="Wieland M."/>
            <person name="Ynigez-Gutierrez A.E."/>
            <person name="Reisman B.J."/>
            <person name="Zinshteyn B."/>
            <person name="McCulloch K."/>
            <person name="Iverson T.M."/>
            <person name="Green R."/>
            <person name="Wilson D.N."/>
            <person name="Bachmann B.O."/>
        </authorList>
    </citation>
    <scope>NUCLEOTIDE SEQUENCE [LARGE SCALE GENOMIC DNA]</scope>
    <source>
        <strain evidence="5">aurantiaca</strain>
    </source>
</reference>
<evidence type="ECO:0000313" key="5">
    <source>
        <dbReference type="Proteomes" id="UP000509335"/>
    </source>
</evidence>
<name>A0A7H8XFI8_9ACTN</name>
<dbReference type="AlphaFoldDB" id="A0A7H8XFI8"/>
<keyword evidence="2" id="KW-0472">Membrane</keyword>
<feature type="chain" id="PRO_5043983315" evidence="3">
    <location>
        <begin position="30"/>
        <end position="479"/>
    </location>
</feature>
<gene>
    <name evidence="4" type="ORF">HXZ27_05335</name>
</gene>
<organism evidence="4 5">
    <name type="scientific">Micromonospora carbonacea</name>
    <dbReference type="NCBI Taxonomy" id="47853"/>
    <lineage>
        <taxon>Bacteria</taxon>
        <taxon>Bacillati</taxon>
        <taxon>Actinomycetota</taxon>
        <taxon>Actinomycetes</taxon>
        <taxon>Micromonosporales</taxon>
        <taxon>Micromonosporaceae</taxon>
        <taxon>Micromonospora</taxon>
    </lineage>
</organism>
<accession>A0A7H8XFI8</accession>
<evidence type="ECO:0000256" key="2">
    <source>
        <dbReference type="SAM" id="Phobius"/>
    </source>
</evidence>
<feature type="region of interest" description="Disordered" evidence="1">
    <location>
        <begin position="200"/>
        <end position="223"/>
    </location>
</feature>
<feature type="region of interest" description="Disordered" evidence="1">
    <location>
        <begin position="432"/>
        <end position="479"/>
    </location>
</feature>
<dbReference type="Proteomes" id="UP000509335">
    <property type="component" value="Chromosome"/>
</dbReference>
<protein>
    <submittedName>
        <fullName evidence="4">Uncharacterized protein</fullName>
    </submittedName>
</protein>
<feature type="compositionally biased region" description="Low complexity" evidence="1">
    <location>
        <begin position="444"/>
        <end position="453"/>
    </location>
</feature>
<feature type="signal peptide" evidence="3">
    <location>
        <begin position="1"/>
        <end position="29"/>
    </location>
</feature>
<feature type="transmembrane region" description="Helical" evidence="2">
    <location>
        <begin position="403"/>
        <end position="426"/>
    </location>
</feature>
<feature type="compositionally biased region" description="Low complexity" evidence="1">
    <location>
        <begin position="200"/>
        <end position="211"/>
    </location>
</feature>
<keyword evidence="3" id="KW-0732">Signal</keyword>
<keyword evidence="2" id="KW-0812">Transmembrane</keyword>
<feature type="compositionally biased region" description="Gly residues" evidence="1">
    <location>
        <begin position="454"/>
        <end position="479"/>
    </location>
</feature>
<sequence length="479" mass="49357">MGIARRVCALLLTAAALLGVVRLVVPATAGPDGEPPGVARQLAFLRAALDDGAGEDAQALFPEGWFFAHALYGLARVELGLRKPAGRRAGELREARWALARLESPAGTAPFDPGLTPAYGIFWQGWTNWLRGGVLALQPADRRDPAEAARFTGASAAIGAAFDASGTPYLAAYPGQAWPVDSTVAVASLRLHDALLPAARPAAAPSPGAPSTEVPPGAPPPPLFAGTVARWLDGVRQRLDPRTGLLPHRVDPATGAPAEVARATSQSVIQRFLVDVDPTFARAQYLTFRERFVASPLGFGPAVREYPDGTAGPGDVDSGPLLFGVSLSATVVTLGAAQSQGDAALADALASYGDLVGLPVDTPATRRYAFGVLPVGDAFLAWSKTARPWVADQPDPPPATVRWWWRLPLLAALLLVGALGWLPELIRSSARAARRRGRPGGPGDPVAGDPRGPVAGGPGGPVAGGSRGPVAAGGVGPLP</sequence>
<evidence type="ECO:0000256" key="1">
    <source>
        <dbReference type="SAM" id="MobiDB-lite"/>
    </source>
</evidence>
<evidence type="ECO:0000256" key="3">
    <source>
        <dbReference type="SAM" id="SignalP"/>
    </source>
</evidence>
<keyword evidence="2" id="KW-1133">Transmembrane helix</keyword>
<evidence type="ECO:0000313" key="4">
    <source>
        <dbReference type="EMBL" id="QLD23707.1"/>
    </source>
</evidence>
<dbReference type="EMBL" id="CP058322">
    <property type="protein sequence ID" value="QLD23707.1"/>
    <property type="molecule type" value="Genomic_DNA"/>
</dbReference>